<dbReference type="PANTHER" id="PTHR34385:SF1">
    <property type="entry name" value="PEPTIDOGLYCAN L-ALANYL-D-GLUTAMATE ENDOPEPTIDASE CWLK"/>
    <property type="match status" value="1"/>
</dbReference>
<feature type="region of interest" description="Disordered" evidence="1">
    <location>
        <begin position="1"/>
        <end position="24"/>
    </location>
</feature>
<accession>A0ABN2ZTA2</accession>
<dbReference type="Pfam" id="PF02557">
    <property type="entry name" value="VanY"/>
    <property type="match status" value="1"/>
</dbReference>
<dbReference type="InterPro" id="IPR009045">
    <property type="entry name" value="Zn_M74/Hedgehog-like"/>
</dbReference>
<dbReference type="Proteomes" id="UP001500102">
    <property type="component" value="Unassembled WGS sequence"/>
</dbReference>
<proteinExistence type="predicted"/>
<dbReference type="InterPro" id="IPR006311">
    <property type="entry name" value="TAT_signal"/>
</dbReference>
<gene>
    <name evidence="3" type="ORF">GCM10009825_41280</name>
</gene>
<dbReference type="InterPro" id="IPR052179">
    <property type="entry name" value="DD-CPase-like"/>
</dbReference>
<dbReference type="CDD" id="cd14852">
    <property type="entry name" value="LD-carboxypeptidase"/>
    <property type="match status" value="1"/>
</dbReference>
<comment type="caution">
    <text evidence="3">The sequence shown here is derived from an EMBL/GenBank/DDBJ whole genome shotgun (WGS) entry which is preliminary data.</text>
</comment>
<feature type="compositionally biased region" description="Low complexity" evidence="1">
    <location>
        <begin position="39"/>
        <end position="55"/>
    </location>
</feature>
<dbReference type="SUPFAM" id="SSF55166">
    <property type="entry name" value="Hedgehog/DD-peptidase"/>
    <property type="match status" value="1"/>
</dbReference>
<evidence type="ECO:0000259" key="2">
    <source>
        <dbReference type="Pfam" id="PF02557"/>
    </source>
</evidence>
<sequence length="330" mass="33763">MCYDGGGESIGRQSAGPDSPSRRAFNRLLMAGTGLTALSACTPAPASAPASAPAGIPAPTPGLSPGIGTGAPTAATSSSPSPNAPSAAPVPESTTAAATPPTPAAAPSSKAAPSKAPPSKAPPSASARGPQHSLTDPGSPWVIVNKHRPLFPATFVPPDLVRPSVRLATSGEAALLNSTTAAAAEKMFAAAAADGVIITLASGYRSFRTQTATYGSYVRTRGRAEADTASARPGYSEHQTGWSFDIGDGGGACSFQPCFAQQQAAVWAKANAHRFGFVVRYPWMLHEITGYYYEPWHLRYIGVAAATDMSTRGIATLEQYFGLEAAPGYL</sequence>
<feature type="compositionally biased region" description="Low complexity" evidence="1">
    <location>
        <begin position="63"/>
        <end position="114"/>
    </location>
</feature>
<dbReference type="PANTHER" id="PTHR34385">
    <property type="entry name" value="D-ALANYL-D-ALANINE CARBOXYPEPTIDASE"/>
    <property type="match status" value="1"/>
</dbReference>
<keyword evidence="4" id="KW-1185">Reference proteome</keyword>
<evidence type="ECO:0000313" key="4">
    <source>
        <dbReference type="Proteomes" id="UP001500102"/>
    </source>
</evidence>
<organism evidence="3 4">
    <name type="scientific">Arthrobacter humicola</name>
    <dbReference type="NCBI Taxonomy" id="409291"/>
    <lineage>
        <taxon>Bacteria</taxon>
        <taxon>Bacillati</taxon>
        <taxon>Actinomycetota</taxon>
        <taxon>Actinomycetes</taxon>
        <taxon>Micrococcales</taxon>
        <taxon>Micrococcaceae</taxon>
        <taxon>Arthrobacter</taxon>
    </lineage>
</organism>
<feature type="region of interest" description="Disordered" evidence="1">
    <location>
        <begin position="39"/>
        <end position="140"/>
    </location>
</feature>
<protein>
    <recommendedName>
        <fullName evidence="2">D-alanyl-D-alanine carboxypeptidase-like core domain-containing protein</fullName>
    </recommendedName>
</protein>
<feature type="domain" description="D-alanyl-D-alanine carboxypeptidase-like core" evidence="2">
    <location>
        <begin position="175"/>
        <end position="302"/>
    </location>
</feature>
<dbReference type="PROSITE" id="PS51318">
    <property type="entry name" value="TAT"/>
    <property type="match status" value="1"/>
</dbReference>
<name>A0ABN2ZTA2_9MICC</name>
<dbReference type="InterPro" id="IPR058193">
    <property type="entry name" value="VanY/YodJ_core_dom"/>
</dbReference>
<dbReference type="Gene3D" id="3.30.1380.10">
    <property type="match status" value="1"/>
</dbReference>
<evidence type="ECO:0000256" key="1">
    <source>
        <dbReference type="SAM" id="MobiDB-lite"/>
    </source>
</evidence>
<evidence type="ECO:0000313" key="3">
    <source>
        <dbReference type="EMBL" id="GAA2147126.1"/>
    </source>
</evidence>
<dbReference type="InterPro" id="IPR003709">
    <property type="entry name" value="VanY-like_core_dom"/>
</dbReference>
<dbReference type="EMBL" id="BAAAQB010000044">
    <property type="protein sequence ID" value="GAA2147126.1"/>
    <property type="molecule type" value="Genomic_DNA"/>
</dbReference>
<reference evidence="3 4" key="1">
    <citation type="journal article" date="2019" name="Int. J. Syst. Evol. Microbiol.">
        <title>The Global Catalogue of Microorganisms (GCM) 10K type strain sequencing project: providing services to taxonomists for standard genome sequencing and annotation.</title>
        <authorList>
            <consortium name="The Broad Institute Genomics Platform"/>
            <consortium name="The Broad Institute Genome Sequencing Center for Infectious Disease"/>
            <person name="Wu L."/>
            <person name="Ma J."/>
        </authorList>
    </citation>
    <scope>NUCLEOTIDE SEQUENCE [LARGE SCALE GENOMIC DNA]</scope>
    <source>
        <strain evidence="3 4">JCM 15921</strain>
    </source>
</reference>